<evidence type="ECO:0000313" key="2">
    <source>
        <dbReference type="EMBL" id="GIF18480.1"/>
    </source>
</evidence>
<organism evidence="2 3">
    <name type="scientific">Paractinoplanes tereljensis</name>
    <dbReference type="NCBI Taxonomy" id="571912"/>
    <lineage>
        <taxon>Bacteria</taxon>
        <taxon>Bacillati</taxon>
        <taxon>Actinomycetota</taxon>
        <taxon>Actinomycetes</taxon>
        <taxon>Micromonosporales</taxon>
        <taxon>Micromonosporaceae</taxon>
        <taxon>Paractinoplanes</taxon>
    </lineage>
</organism>
<comment type="caution">
    <text evidence="2">The sequence shown here is derived from an EMBL/GenBank/DDBJ whole genome shotgun (WGS) entry which is preliminary data.</text>
</comment>
<evidence type="ECO:0000256" key="1">
    <source>
        <dbReference type="SAM" id="MobiDB-lite"/>
    </source>
</evidence>
<sequence length="131" mass="14562">MPDGVEHARHVVVEETADMRRAAGPLPGLILDPGERAGQAGRHHQHEPRGRGDLKPDQPRPPPRDEAAEYAQGQKREMRDHCGVRDGFPHDIHGTAAVTPGRWGDSRRIRYGALNPRVYAPEPEVATTTYR</sequence>
<protein>
    <submittedName>
        <fullName evidence="2">Uncharacterized protein</fullName>
    </submittedName>
</protein>
<feature type="compositionally biased region" description="Basic and acidic residues" evidence="1">
    <location>
        <begin position="47"/>
        <end position="67"/>
    </location>
</feature>
<feature type="region of interest" description="Disordered" evidence="1">
    <location>
        <begin position="1"/>
        <end position="103"/>
    </location>
</feature>
<gene>
    <name evidence="2" type="ORF">Ate02nite_12100</name>
</gene>
<proteinExistence type="predicted"/>
<feature type="compositionally biased region" description="Basic and acidic residues" evidence="1">
    <location>
        <begin position="1"/>
        <end position="21"/>
    </location>
</feature>
<name>A0A919NI06_9ACTN</name>
<dbReference type="Proteomes" id="UP000623608">
    <property type="component" value="Unassembled WGS sequence"/>
</dbReference>
<accession>A0A919NI06</accession>
<dbReference type="AlphaFoldDB" id="A0A919NI06"/>
<reference evidence="2" key="1">
    <citation type="submission" date="2021-01" db="EMBL/GenBank/DDBJ databases">
        <title>Whole genome shotgun sequence of Actinoplanes tereljensis NBRC 105297.</title>
        <authorList>
            <person name="Komaki H."/>
            <person name="Tamura T."/>
        </authorList>
    </citation>
    <scope>NUCLEOTIDE SEQUENCE</scope>
    <source>
        <strain evidence="2">NBRC 105297</strain>
    </source>
</reference>
<keyword evidence="3" id="KW-1185">Reference proteome</keyword>
<feature type="compositionally biased region" description="Basic and acidic residues" evidence="1">
    <location>
        <begin position="74"/>
        <end position="93"/>
    </location>
</feature>
<evidence type="ECO:0000313" key="3">
    <source>
        <dbReference type="Proteomes" id="UP000623608"/>
    </source>
</evidence>
<dbReference type="EMBL" id="BOMY01000008">
    <property type="protein sequence ID" value="GIF18480.1"/>
    <property type="molecule type" value="Genomic_DNA"/>
</dbReference>